<sequence length="137" mass="15301">MTVIDDYLKTVSPEQRKLLEEVRQEMRRLLPDAEEAISYGLPCFKVPGGVVGGFAANKNFCSYYPFSGTTLGALKSDLANYSQTLSALHFTNEKPLTKKIIKLLVAHRLKQISEGYGKKRPNRSFTANPQGIYLFGP</sequence>
<dbReference type="SUPFAM" id="SSF159888">
    <property type="entry name" value="YdhG-like"/>
    <property type="match status" value="1"/>
</dbReference>
<dbReference type="AlphaFoldDB" id="A0A060JGC5"/>
<dbReference type="Gene3D" id="3.90.1150.200">
    <property type="match status" value="1"/>
</dbReference>
<accession>A0A060JGC5</accession>
<reference evidence="2 3" key="1">
    <citation type="journal article" date="2014" name="Int. J. Syst. Evol. Microbiol.">
        <title>Rhodoluna lacicola gen. nov., sp. nov., a planktonic freshwater bacterium with stream-lined genome.</title>
        <authorList>
            <person name="Hahn M."/>
            <person name="Schmidt J."/>
            <person name="Taipale S.J."/>
            <person name="Doolittle W.F."/>
            <person name="Koll U."/>
        </authorList>
    </citation>
    <scope>NUCLEOTIDE SEQUENCE [LARGE SCALE GENOMIC DNA]</scope>
    <source>
        <strain evidence="2 3">MWH-Ta8</strain>
    </source>
</reference>
<evidence type="ECO:0000313" key="2">
    <source>
        <dbReference type="EMBL" id="AIC47775.1"/>
    </source>
</evidence>
<evidence type="ECO:0000313" key="3">
    <source>
        <dbReference type="Proteomes" id="UP000067708"/>
    </source>
</evidence>
<dbReference type="eggNOG" id="COG5646">
    <property type="taxonomic scope" value="Bacteria"/>
</dbReference>
<dbReference type="HOGENOM" id="CLU_128703_3_1_11"/>
<dbReference type="KEGG" id="rla:Rhola_00009750"/>
<dbReference type="InterPro" id="IPR014922">
    <property type="entry name" value="YdhG-like"/>
</dbReference>
<dbReference type="EMBL" id="CP007490">
    <property type="protein sequence ID" value="AIC47775.1"/>
    <property type="molecule type" value="Genomic_DNA"/>
</dbReference>
<protein>
    <recommendedName>
        <fullName evidence="1">YdhG-like domain-containing protein</fullName>
    </recommendedName>
</protein>
<name>A0A060JGC5_9MICO</name>
<gene>
    <name evidence="2" type="ORF">Rhola_00009750</name>
</gene>
<proteinExistence type="predicted"/>
<dbReference type="Proteomes" id="UP000067708">
    <property type="component" value="Chromosome"/>
</dbReference>
<feature type="domain" description="YdhG-like" evidence="1">
    <location>
        <begin position="15"/>
        <end position="108"/>
    </location>
</feature>
<keyword evidence="3" id="KW-1185">Reference proteome</keyword>
<organism evidence="2 3">
    <name type="scientific">Rhodoluna lacicola</name>
    <dbReference type="NCBI Taxonomy" id="529884"/>
    <lineage>
        <taxon>Bacteria</taxon>
        <taxon>Bacillati</taxon>
        <taxon>Actinomycetota</taxon>
        <taxon>Actinomycetes</taxon>
        <taxon>Micrococcales</taxon>
        <taxon>Microbacteriaceae</taxon>
        <taxon>Luna cluster</taxon>
        <taxon>Luna-1 subcluster</taxon>
        <taxon>Rhodoluna</taxon>
    </lineage>
</organism>
<dbReference type="Pfam" id="PF08818">
    <property type="entry name" value="DUF1801"/>
    <property type="match status" value="1"/>
</dbReference>
<dbReference type="STRING" id="529884.Rhola_00009750"/>
<evidence type="ECO:0000259" key="1">
    <source>
        <dbReference type="Pfam" id="PF08818"/>
    </source>
</evidence>